<dbReference type="InterPro" id="IPR023395">
    <property type="entry name" value="MCP_dom_sf"/>
</dbReference>
<dbReference type="PROSITE" id="PS50920">
    <property type="entry name" value="SOLCAR"/>
    <property type="match status" value="2"/>
</dbReference>
<evidence type="ECO:0000256" key="8">
    <source>
        <dbReference type="PROSITE-ProRule" id="PRU00282"/>
    </source>
</evidence>
<evidence type="ECO:0000256" key="5">
    <source>
        <dbReference type="ARBA" id="ARBA00022737"/>
    </source>
</evidence>
<dbReference type="AlphaFoldDB" id="A0A7S3V7M5"/>
<evidence type="ECO:0000256" key="9">
    <source>
        <dbReference type="RuleBase" id="RU000488"/>
    </source>
</evidence>
<sequence length="385" mass="41463">MINTPVGRSASACFLTGRFLFVLFVYLSTFLVGNVACSKLHMAPSPYKWKIPITASDRPCRSAATLLLSHRRHHHHHQPLRGGARGSTTLQSASTPTSAALTLTIPQRLLAGGASRGVAQFLLYPMDALRTLSQTRDGRTLADVGANALVRGCATTSSFAVLIGSIQFAIFGATRDTVGPVVASALGAAGSCLVSIPQEVIKQRLVTGVYSSFRNAVATIWTTEGIAGFYSGWQPTVTRNVPFVVITFTSMDLLKRYRLDYKRKQQQIDHGGDGDGNTRTIPPLTLSVQENLLIGIGSSLIGATCTHPVDVIKTRMMTQAASTAIPYSSTIDCVQTILKTEGISPLFSGFLQRSLYMGPLWAIQFAMNGKVTDAIKDRNSTPRNE</sequence>
<evidence type="ECO:0000313" key="11">
    <source>
        <dbReference type="EMBL" id="CAE0461690.1"/>
    </source>
</evidence>
<keyword evidence="6 10" id="KW-1133">Transmembrane helix</keyword>
<protein>
    <recommendedName>
        <fullName evidence="12">Mitochondrial carrier protein</fullName>
    </recommendedName>
</protein>
<evidence type="ECO:0000256" key="10">
    <source>
        <dbReference type="SAM" id="Phobius"/>
    </source>
</evidence>
<comment type="similarity">
    <text evidence="2 9">Belongs to the mitochondrial carrier (TC 2.A.29) family.</text>
</comment>
<dbReference type="SUPFAM" id="SSF103506">
    <property type="entry name" value="Mitochondrial carrier"/>
    <property type="match status" value="1"/>
</dbReference>
<keyword evidence="3 9" id="KW-0813">Transport</keyword>
<evidence type="ECO:0000256" key="1">
    <source>
        <dbReference type="ARBA" id="ARBA00004141"/>
    </source>
</evidence>
<feature type="repeat" description="Solcar" evidence="8">
    <location>
        <begin position="289"/>
        <end position="374"/>
    </location>
</feature>
<gene>
    <name evidence="11" type="ORF">CDEB00056_LOCUS6531</name>
</gene>
<feature type="transmembrane region" description="Helical" evidence="10">
    <location>
        <begin position="12"/>
        <end position="32"/>
    </location>
</feature>
<evidence type="ECO:0000256" key="2">
    <source>
        <dbReference type="ARBA" id="ARBA00006375"/>
    </source>
</evidence>
<keyword evidence="5" id="KW-0677">Repeat</keyword>
<dbReference type="PANTHER" id="PTHR45667">
    <property type="entry name" value="S-ADENOSYLMETHIONINE MITOCHONDRIAL CARRIER PROTEIN"/>
    <property type="match status" value="1"/>
</dbReference>
<evidence type="ECO:0000256" key="7">
    <source>
        <dbReference type="ARBA" id="ARBA00023136"/>
    </source>
</evidence>
<proteinExistence type="inferred from homology"/>
<evidence type="ECO:0000256" key="4">
    <source>
        <dbReference type="ARBA" id="ARBA00022692"/>
    </source>
</evidence>
<dbReference type="Pfam" id="PF00153">
    <property type="entry name" value="Mito_carr"/>
    <property type="match status" value="2"/>
</dbReference>
<dbReference type="GO" id="GO:0016020">
    <property type="term" value="C:membrane"/>
    <property type="evidence" value="ECO:0007669"/>
    <property type="project" value="UniProtKB-SubCell"/>
</dbReference>
<reference evidence="11" key="1">
    <citation type="submission" date="2021-01" db="EMBL/GenBank/DDBJ databases">
        <authorList>
            <person name="Corre E."/>
            <person name="Pelletier E."/>
            <person name="Niang G."/>
            <person name="Scheremetjew M."/>
            <person name="Finn R."/>
            <person name="Kale V."/>
            <person name="Holt S."/>
            <person name="Cochrane G."/>
            <person name="Meng A."/>
            <person name="Brown T."/>
            <person name="Cohen L."/>
        </authorList>
    </citation>
    <scope>NUCLEOTIDE SEQUENCE</scope>
    <source>
        <strain evidence="11">MM31A-1</strain>
    </source>
</reference>
<comment type="subcellular location">
    <subcellularLocation>
        <location evidence="1">Membrane</location>
        <topology evidence="1">Multi-pass membrane protein</topology>
    </subcellularLocation>
</comment>
<name>A0A7S3V7M5_9STRA</name>
<keyword evidence="4 8" id="KW-0812">Transmembrane</keyword>
<keyword evidence="7 8" id="KW-0472">Membrane</keyword>
<evidence type="ECO:0000256" key="6">
    <source>
        <dbReference type="ARBA" id="ARBA00022989"/>
    </source>
</evidence>
<feature type="repeat" description="Solcar" evidence="8">
    <location>
        <begin position="175"/>
        <end position="257"/>
    </location>
</feature>
<dbReference type="EMBL" id="HBIO01008548">
    <property type="protein sequence ID" value="CAE0461690.1"/>
    <property type="molecule type" value="Transcribed_RNA"/>
</dbReference>
<dbReference type="InterPro" id="IPR018108">
    <property type="entry name" value="MCP_transmembrane"/>
</dbReference>
<evidence type="ECO:0008006" key="12">
    <source>
        <dbReference type="Google" id="ProtNLM"/>
    </source>
</evidence>
<accession>A0A7S3V7M5</accession>
<dbReference type="Gene3D" id="1.50.40.10">
    <property type="entry name" value="Mitochondrial carrier domain"/>
    <property type="match status" value="1"/>
</dbReference>
<evidence type="ECO:0000256" key="3">
    <source>
        <dbReference type="ARBA" id="ARBA00022448"/>
    </source>
</evidence>
<organism evidence="11">
    <name type="scientific">Chaetoceros debilis</name>
    <dbReference type="NCBI Taxonomy" id="122233"/>
    <lineage>
        <taxon>Eukaryota</taxon>
        <taxon>Sar</taxon>
        <taxon>Stramenopiles</taxon>
        <taxon>Ochrophyta</taxon>
        <taxon>Bacillariophyta</taxon>
        <taxon>Coscinodiscophyceae</taxon>
        <taxon>Chaetocerotophycidae</taxon>
        <taxon>Chaetocerotales</taxon>
        <taxon>Chaetocerotaceae</taxon>
        <taxon>Chaetoceros</taxon>
    </lineage>
</organism>